<protein>
    <recommendedName>
        <fullName evidence="3">Ankyrin repeat protein</fullName>
    </recommendedName>
</protein>
<organism evidence="1 2">
    <name type="scientific">Rotaria sordida</name>
    <dbReference type="NCBI Taxonomy" id="392033"/>
    <lineage>
        <taxon>Eukaryota</taxon>
        <taxon>Metazoa</taxon>
        <taxon>Spiralia</taxon>
        <taxon>Gnathifera</taxon>
        <taxon>Rotifera</taxon>
        <taxon>Eurotatoria</taxon>
        <taxon>Bdelloidea</taxon>
        <taxon>Philodinida</taxon>
        <taxon>Philodinidae</taxon>
        <taxon>Rotaria</taxon>
    </lineage>
</organism>
<evidence type="ECO:0000313" key="2">
    <source>
        <dbReference type="Proteomes" id="UP000663882"/>
    </source>
</evidence>
<dbReference type="OrthoDB" id="432281at2759"/>
<dbReference type="SUPFAM" id="SSF48403">
    <property type="entry name" value="Ankyrin repeat"/>
    <property type="match status" value="2"/>
</dbReference>
<dbReference type="AlphaFoldDB" id="A0A814DF85"/>
<name>A0A814DF85_9BILA</name>
<evidence type="ECO:0008006" key="3">
    <source>
        <dbReference type="Google" id="ProtNLM"/>
    </source>
</evidence>
<proteinExistence type="predicted"/>
<dbReference type="PANTHER" id="PTHR24172">
    <property type="entry name" value="ANK_REP_REGION DOMAIN-CONTAINING PROTEIN"/>
    <property type="match status" value="1"/>
</dbReference>
<gene>
    <name evidence="1" type="ORF">RFH988_LOCUS11814</name>
</gene>
<dbReference type="InterPro" id="IPR036770">
    <property type="entry name" value="Ankyrin_rpt-contain_sf"/>
</dbReference>
<comment type="caution">
    <text evidence="1">The sequence shown here is derived from an EMBL/GenBank/DDBJ whole genome shotgun (WGS) entry which is preliminary data.</text>
</comment>
<reference evidence="1" key="1">
    <citation type="submission" date="2021-02" db="EMBL/GenBank/DDBJ databases">
        <authorList>
            <person name="Nowell W R."/>
        </authorList>
    </citation>
    <scope>NUCLEOTIDE SEQUENCE</scope>
</reference>
<dbReference type="Gene3D" id="1.25.40.20">
    <property type="entry name" value="Ankyrin repeat-containing domain"/>
    <property type="match status" value="2"/>
</dbReference>
<accession>A0A814DF85</accession>
<dbReference type="PANTHER" id="PTHR24172:SF4">
    <property type="entry name" value="ANK_REP_REGION DOMAIN-CONTAINING PROTEIN"/>
    <property type="match status" value="1"/>
</dbReference>
<evidence type="ECO:0000313" key="1">
    <source>
        <dbReference type="EMBL" id="CAF0954593.1"/>
    </source>
</evidence>
<sequence length="761" mass="88730">MSLNNDPFYNNRLYKLLSNRRMYSIELLQQLNSLLHEEPELATFNHPKEGSYFHIICRNSNGQENAFRMIYALSNAGADPNVTDAKGKAIEKIAICICLYTTNISVEALFRVGADPRIVNDEGKTANAYIKNNPQLAALYKGYGEGIWAAIEASNIQETERLIKGFIKVDCKYNSNKSLLDKARDLNCTSILNILADYQVTNEFLHSILACDWNRTSIIYKYDNKFLKLNSFDSIHRLTCIRTCSKSLLEYCLNTYSSKPFEILFNNSSIINIDVNILCTDGLPVFFHCFNDFISNNIRKIILLNSNMYIKSSKGETFLFYLIYLYTKNENQEYLNLFLNILYHYPLLLTQRNQQEQTIIEYIEFTTSIEIYNKLRPFYNAIMNVLIRQLKKKFIIKQFILNHFGYYLLIFFQNKNLQMTKYVYNLLCSLKLYKDLPVLITDFKQSITDDNFMKLKNIFKIEPNIFYAKDSFGRTCAHLAVLHQRYIILKFICDNYNDVINAGDNLNRTCYHYACIMDDKKSIEILEQSNGKQIIDCMNFYPNDYLLNRDLCCEEFHAQGFPKHELEKKSSVISNYLKLAFYSSLKKAIENNSIEDIKLINNKIIQMGFHLKDFNPNSSLNDYIQGQRYIPLLFLALEYRSIASIKCLIELGIPLIGQMYKSKTTMNQNSGLISLCIRSEKPQCIDITDIINNLEDDIELKDLFKQYLVLIETKFNENSIKIEQQDDSNLEKLSIRQKIMKNFLTGIEQNENEKSKTCILL</sequence>
<dbReference type="Proteomes" id="UP000663882">
    <property type="component" value="Unassembled WGS sequence"/>
</dbReference>
<dbReference type="EMBL" id="CAJNOO010000476">
    <property type="protein sequence ID" value="CAF0954593.1"/>
    <property type="molecule type" value="Genomic_DNA"/>
</dbReference>